<evidence type="ECO:0000313" key="4">
    <source>
        <dbReference type="Proteomes" id="UP000282460"/>
    </source>
</evidence>
<dbReference type="RefSeq" id="WP_121657830.1">
    <property type="nucleotide sequence ID" value="NZ_BMEK01000001.1"/>
</dbReference>
<comment type="caution">
    <text evidence="3">The sequence shown here is derived from an EMBL/GenBank/DDBJ whole genome shotgun (WGS) entry which is preliminary data.</text>
</comment>
<keyword evidence="2" id="KW-0472">Membrane</keyword>
<accession>A0A3L7J557</accession>
<feature type="transmembrane region" description="Helical" evidence="2">
    <location>
        <begin position="45"/>
        <end position="68"/>
    </location>
</feature>
<keyword evidence="4" id="KW-1185">Reference proteome</keyword>
<evidence type="ECO:0000256" key="1">
    <source>
        <dbReference type="SAM" id="MobiDB-lite"/>
    </source>
</evidence>
<name>A0A3L7J557_9MICO</name>
<sequence length="214" mass="22525">MKILPLAALCGAASLATIALTDALWRANMPDTPSAWSLEDGPEFMLRGLALAHGIAYALFAAVLIRGGRTIDGGRRFPRIVRWVIVSGFAVFGILYTGLGFLDVRYAPTGIFEIATTAAFIATLLVPVLLGVALLRRREFRVPVVFLLSPVAVLPLTLVLATVSTWAHPAYLETVVNSGVALLGIAAIGVESTPAVSGDAPSSMNRESRLQGAG</sequence>
<organism evidence="3 4">
    <name type="scientific">Mycetocola zhadangensis</name>
    <dbReference type="NCBI Taxonomy" id="1164595"/>
    <lineage>
        <taxon>Bacteria</taxon>
        <taxon>Bacillati</taxon>
        <taxon>Actinomycetota</taxon>
        <taxon>Actinomycetes</taxon>
        <taxon>Micrococcales</taxon>
        <taxon>Microbacteriaceae</taxon>
        <taxon>Mycetocola</taxon>
    </lineage>
</organism>
<evidence type="ECO:0000313" key="3">
    <source>
        <dbReference type="EMBL" id="RLQ85465.1"/>
    </source>
</evidence>
<dbReference type="AlphaFoldDB" id="A0A3L7J557"/>
<feature type="transmembrane region" description="Helical" evidence="2">
    <location>
        <begin position="142"/>
        <end position="163"/>
    </location>
</feature>
<feature type="transmembrane region" description="Helical" evidence="2">
    <location>
        <begin position="80"/>
        <end position="102"/>
    </location>
</feature>
<protein>
    <recommendedName>
        <fullName evidence="5">DUF998 domain-containing protein</fullName>
    </recommendedName>
</protein>
<keyword evidence="2" id="KW-0812">Transmembrane</keyword>
<reference evidence="3 4" key="1">
    <citation type="submission" date="2018-10" db="EMBL/GenBank/DDBJ databases">
        <authorList>
            <person name="Li J."/>
        </authorList>
    </citation>
    <scope>NUCLEOTIDE SEQUENCE [LARGE SCALE GENOMIC DNA]</scope>
    <source>
        <strain evidence="3 4">ZD1-4</strain>
    </source>
</reference>
<feature type="region of interest" description="Disordered" evidence="1">
    <location>
        <begin position="193"/>
        <end position="214"/>
    </location>
</feature>
<feature type="transmembrane region" description="Helical" evidence="2">
    <location>
        <begin position="114"/>
        <end position="135"/>
    </location>
</feature>
<evidence type="ECO:0000256" key="2">
    <source>
        <dbReference type="SAM" id="Phobius"/>
    </source>
</evidence>
<gene>
    <name evidence="3" type="ORF">D9V28_00800</name>
</gene>
<dbReference type="Proteomes" id="UP000282460">
    <property type="component" value="Unassembled WGS sequence"/>
</dbReference>
<feature type="transmembrane region" description="Helical" evidence="2">
    <location>
        <begin position="175"/>
        <end position="196"/>
    </location>
</feature>
<proteinExistence type="predicted"/>
<dbReference type="EMBL" id="RCWJ01000001">
    <property type="protein sequence ID" value="RLQ85465.1"/>
    <property type="molecule type" value="Genomic_DNA"/>
</dbReference>
<evidence type="ECO:0008006" key="5">
    <source>
        <dbReference type="Google" id="ProtNLM"/>
    </source>
</evidence>
<keyword evidence="2" id="KW-1133">Transmembrane helix</keyword>
<dbReference type="OrthoDB" id="5193683at2"/>